<feature type="region of interest" description="Disordered" evidence="4">
    <location>
        <begin position="14"/>
        <end position="37"/>
    </location>
</feature>
<keyword evidence="6" id="KW-1185">Reference proteome</keyword>
<organism evidence="5 6">
    <name type="scientific">ssRNA phage ESE007</name>
    <dbReference type="NCBI Taxonomy" id="2785997"/>
    <lineage>
        <taxon>Viruses</taxon>
        <taxon>Riboviria</taxon>
        <taxon>Orthornavirae</taxon>
        <taxon>Lenarviricota</taxon>
        <taxon>Leviviricetes</taxon>
        <taxon>Norzivirales</taxon>
        <taxon>Fiersviridae</taxon>
        <taxon>Duhcivirus</taxon>
        <taxon>Duhcivirus defluviicola</taxon>
    </lineage>
</organism>
<dbReference type="SUPFAM" id="SSF55405">
    <property type="entry name" value="RNA bacteriophage capsid protein"/>
    <property type="match status" value="1"/>
</dbReference>
<dbReference type="GeneID" id="80398307"/>
<dbReference type="GO" id="GO:0005198">
    <property type="term" value="F:structural molecule activity"/>
    <property type="evidence" value="ECO:0007669"/>
    <property type="project" value="InterPro"/>
</dbReference>
<name>A0A8S5KXL9_9VIRU</name>
<keyword evidence="2 5" id="KW-0167">Capsid protein</keyword>
<dbReference type="KEGG" id="vg:80398307"/>
<reference evidence="5" key="1">
    <citation type="submission" date="2020-09" db="EMBL/GenBank/DDBJ databases">
        <title>Leviviricetes taxonomy.</title>
        <authorList>
            <person name="Stockdale S.R."/>
            <person name="Callanan J."/>
            <person name="Adriaenssens E.M."/>
            <person name="Kuhn J.H."/>
            <person name="Rumnieks J."/>
            <person name="Shkoporov A."/>
            <person name="Draper L.A."/>
            <person name="Ross P."/>
            <person name="Hill C."/>
        </authorList>
    </citation>
    <scope>NUCLEOTIDE SEQUENCE</scope>
</reference>
<evidence type="ECO:0000313" key="6">
    <source>
        <dbReference type="Proteomes" id="UP000678269"/>
    </source>
</evidence>
<protein>
    <submittedName>
        <fullName evidence="5">Coat protein</fullName>
    </submittedName>
</protein>
<dbReference type="InterPro" id="IPR002703">
    <property type="entry name" value="Levivir_coat"/>
</dbReference>
<evidence type="ECO:0000256" key="2">
    <source>
        <dbReference type="ARBA" id="ARBA00022561"/>
    </source>
</evidence>
<dbReference type="GO" id="GO:0019028">
    <property type="term" value="C:viral capsid"/>
    <property type="evidence" value="ECO:0007669"/>
    <property type="project" value="UniProtKB-KW"/>
</dbReference>
<gene>
    <name evidence="5" type="primary">ESE007_2</name>
</gene>
<evidence type="ECO:0000256" key="1">
    <source>
        <dbReference type="ARBA" id="ARBA00004328"/>
    </source>
</evidence>
<dbReference type="RefSeq" id="YP_010769326.1">
    <property type="nucleotide sequence ID" value="NC_073940.1"/>
</dbReference>
<keyword evidence="3" id="KW-0946">Virion</keyword>
<sequence>MQIANVVLADGQAAPADKTFEPQRGQNGVTDPAEWWEKSSPTLNGYRRLTALVRRNAASKSVKVKVAIYDPTLAVTAPSTASGIQPSPTVAFTCPVFIEFTLPDACTIQNRKDILAYAKNFLASATATDLVVNTAPQY</sequence>
<comment type="subcellular location">
    <subcellularLocation>
        <location evidence="1">Virion</location>
    </subcellularLocation>
</comment>
<proteinExistence type="predicted"/>
<evidence type="ECO:0000256" key="3">
    <source>
        <dbReference type="ARBA" id="ARBA00022844"/>
    </source>
</evidence>
<evidence type="ECO:0000313" key="5">
    <source>
        <dbReference type="EMBL" id="DAD49884.1"/>
    </source>
</evidence>
<dbReference type="Pfam" id="PF01819">
    <property type="entry name" value="Levi_coat"/>
    <property type="match status" value="1"/>
</dbReference>
<dbReference type="Proteomes" id="UP000678269">
    <property type="component" value="Segment"/>
</dbReference>
<accession>A0A8S5KXL9</accession>
<dbReference type="EMBL" id="BK013369">
    <property type="protein sequence ID" value="DAD49884.1"/>
    <property type="molecule type" value="Genomic_RNA"/>
</dbReference>
<evidence type="ECO:0000256" key="4">
    <source>
        <dbReference type="SAM" id="MobiDB-lite"/>
    </source>
</evidence>
<dbReference type="Gene3D" id="3.30.380.10">
    <property type="entry name" value="MS2 Viral Coat Protein"/>
    <property type="match status" value="1"/>
</dbReference>
<dbReference type="InterPro" id="IPR015954">
    <property type="entry name" value="Phage_RNA-type_capsid"/>
</dbReference>